<feature type="compositionally biased region" description="Pro residues" evidence="1">
    <location>
        <begin position="14"/>
        <end position="23"/>
    </location>
</feature>
<protein>
    <submittedName>
        <fullName evidence="2">Uncharacterized protein</fullName>
    </submittedName>
</protein>
<evidence type="ECO:0000256" key="1">
    <source>
        <dbReference type="SAM" id="MobiDB-lite"/>
    </source>
</evidence>
<proteinExistence type="predicted"/>
<dbReference type="EMBL" id="JAACJP010000064">
    <property type="protein sequence ID" value="KAF5367848.1"/>
    <property type="molecule type" value="Genomic_DNA"/>
</dbReference>
<evidence type="ECO:0000313" key="3">
    <source>
        <dbReference type="Proteomes" id="UP000565441"/>
    </source>
</evidence>
<dbReference type="Proteomes" id="UP000565441">
    <property type="component" value="Unassembled WGS sequence"/>
</dbReference>
<organism evidence="2 3">
    <name type="scientific">Tricholomella constricta</name>
    <dbReference type="NCBI Taxonomy" id="117010"/>
    <lineage>
        <taxon>Eukaryota</taxon>
        <taxon>Fungi</taxon>
        <taxon>Dikarya</taxon>
        <taxon>Basidiomycota</taxon>
        <taxon>Agaricomycotina</taxon>
        <taxon>Agaricomycetes</taxon>
        <taxon>Agaricomycetidae</taxon>
        <taxon>Agaricales</taxon>
        <taxon>Tricholomatineae</taxon>
        <taxon>Lyophyllaceae</taxon>
        <taxon>Tricholomella</taxon>
    </lineage>
</organism>
<reference evidence="2 3" key="1">
    <citation type="journal article" date="2020" name="ISME J.">
        <title>Uncovering the hidden diversity of litter-decomposition mechanisms in mushroom-forming fungi.</title>
        <authorList>
            <person name="Floudas D."/>
            <person name="Bentzer J."/>
            <person name="Ahren D."/>
            <person name="Johansson T."/>
            <person name="Persson P."/>
            <person name="Tunlid A."/>
        </authorList>
    </citation>
    <scope>NUCLEOTIDE SEQUENCE [LARGE SCALE GENOMIC DNA]</scope>
    <source>
        <strain evidence="2 3">CBS 661.87</strain>
    </source>
</reference>
<dbReference type="AlphaFoldDB" id="A0A8H5GMI4"/>
<evidence type="ECO:0000313" key="2">
    <source>
        <dbReference type="EMBL" id="KAF5367848.1"/>
    </source>
</evidence>
<sequence>MAPPLKRKPTSLAPSPPSSPLSPIPELNAVSSSAIPLSALPAPSSLNPAGADVQQANQL</sequence>
<keyword evidence="3" id="KW-1185">Reference proteome</keyword>
<feature type="region of interest" description="Disordered" evidence="1">
    <location>
        <begin position="1"/>
        <end position="59"/>
    </location>
</feature>
<feature type="compositionally biased region" description="Low complexity" evidence="1">
    <location>
        <begin position="24"/>
        <end position="51"/>
    </location>
</feature>
<comment type="caution">
    <text evidence="2">The sequence shown here is derived from an EMBL/GenBank/DDBJ whole genome shotgun (WGS) entry which is preliminary data.</text>
</comment>
<gene>
    <name evidence="2" type="ORF">D9615_010566</name>
</gene>
<accession>A0A8H5GMI4</accession>
<name>A0A8H5GMI4_9AGAR</name>